<dbReference type="PANTHER" id="PTHR33112">
    <property type="entry name" value="DOMAIN PROTEIN, PUTATIVE-RELATED"/>
    <property type="match status" value="1"/>
</dbReference>
<name>A0A0A1TGV5_9HYPO</name>
<evidence type="ECO:0000313" key="2">
    <source>
        <dbReference type="EMBL" id="CEJ88288.1"/>
    </source>
</evidence>
<dbReference type="Proteomes" id="UP000039046">
    <property type="component" value="Unassembled WGS sequence"/>
</dbReference>
<dbReference type="PANTHER" id="PTHR33112:SF9">
    <property type="entry name" value="HETEROKARYON INCOMPATIBILITY DOMAIN-CONTAINING PROTEIN"/>
    <property type="match status" value="1"/>
</dbReference>
<accession>A0A0A1TGV5</accession>
<dbReference type="EMBL" id="CDHN01000002">
    <property type="protein sequence ID" value="CEJ88288.1"/>
    <property type="molecule type" value="Genomic_DNA"/>
</dbReference>
<keyword evidence="3" id="KW-1185">Reference proteome</keyword>
<dbReference type="InterPro" id="IPR010730">
    <property type="entry name" value="HET"/>
</dbReference>
<evidence type="ECO:0000259" key="1">
    <source>
        <dbReference type="Pfam" id="PF06985"/>
    </source>
</evidence>
<proteinExistence type="predicted"/>
<protein>
    <recommendedName>
        <fullName evidence="1">Heterokaryon incompatibility domain-containing protein</fullName>
    </recommendedName>
</protein>
<sequence length="697" mass="78322">MATVTALRNMFSSAPGIPVDSIPLGQHGALCEDCQQFDLHSFKRDIYGNRGYAFAKVKQSALQGCSFCSMIVDAFRDRRMPLAKSIFRRDASEDGWFVHFSLDAMEGKDAESGSLLQSVKVLRARLAPRNNLLPYSVMGSSRVEDWIEHSFHVVADPGSAAHDSGVVAGRWTDQVFTSRTTMTNLAARERGDADSFDQLPKPMLDVFDLARKLGIPYVWIDSICIIQEGDQGADWTNEAVKMGSYYQNAHLTISASSADASQGLIPSREDKSPRIARMVYLDQNQNANGYFYLMPFLERVDDEYREHVQESELFTRGWVFQEWLLSKRIIYFTPVGIIFECCTNGLRNERGEDVSTNYYDIWTSERPLTKPVYTFDNTQLENVWYWIVQWYSSLSLTMPDQDRVVALAGIADEYRLSLQRCFRANEKLPAPTVPCGGEYAAGLWIRDLHRGLTWQARPEADIARLPGFPTWSWASINTPVVWTTLTEYKTSAWALLWKKAEKAKKQGRMRDTAQVLGVVGSDGTSMTLHGDESNGGLDMDVAAPFASDSKFARLNIRAKFLRVLVREKMTTTEDLELTKFMLGPRDISNTTLWRKVVAPDNASEICGWASLEGPSLAEEKAFETGSGMEMSAFVLGLRRGDGGFGSGSVLRTTFTIYVVLFVQSTQLGYERLGIGHIFGTEMDAMYETAQEQDFFLV</sequence>
<dbReference type="Pfam" id="PF06985">
    <property type="entry name" value="HET"/>
    <property type="match status" value="1"/>
</dbReference>
<organism evidence="2 3">
    <name type="scientific">[Torrubiella] hemipterigena</name>
    <dbReference type="NCBI Taxonomy" id="1531966"/>
    <lineage>
        <taxon>Eukaryota</taxon>
        <taxon>Fungi</taxon>
        <taxon>Dikarya</taxon>
        <taxon>Ascomycota</taxon>
        <taxon>Pezizomycotina</taxon>
        <taxon>Sordariomycetes</taxon>
        <taxon>Hypocreomycetidae</taxon>
        <taxon>Hypocreales</taxon>
        <taxon>Clavicipitaceae</taxon>
        <taxon>Clavicipitaceae incertae sedis</taxon>
        <taxon>'Torrubiella' clade</taxon>
    </lineage>
</organism>
<gene>
    <name evidence="2" type="ORF">VHEMI04673</name>
</gene>
<feature type="domain" description="Heterokaryon incompatibility" evidence="1">
    <location>
        <begin position="195"/>
        <end position="322"/>
    </location>
</feature>
<dbReference type="HOGENOM" id="CLU_367613_0_0_1"/>
<evidence type="ECO:0000313" key="3">
    <source>
        <dbReference type="Proteomes" id="UP000039046"/>
    </source>
</evidence>
<reference evidence="2 3" key="1">
    <citation type="journal article" date="2015" name="Genome Announc.">
        <title>Draft Genome Sequence and Gene Annotation of the Entomopathogenic Fungus Verticillium hemipterigenum.</title>
        <authorList>
            <person name="Horn F."/>
            <person name="Habel A."/>
            <person name="Scharf D.H."/>
            <person name="Dworschak J."/>
            <person name="Brakhage A.A."/>
            <person name="Guthke R."/>
            <person name="Hertweck C."/>
            <person name="Linde J."/>
        </authorList>
    </citation>
    <scope>NUCLEOTIDE SEQUENCE [LARGE SCALE GENOMIC DNA]</scope>
</reference>
<dbReference type="OrthoDB" id="4161196at2759"/>
<dbReference type="AlphaFoldDB" id="A0A0A1TGV5"/>